<evidence type="ECO:0000313" key="3">
    <source>
        <dbReference type="Proteomes" id="UP000799766"/>
    </source>
</evidence>
<dbReference type="AlphaFoldDB" id="A0A6A6P116"/>
<feature type="chain" id="PRO_5025602270" description="Secreted protein" evidence="1">
    <location>
        <begin position="28"/>
        <end position="90"/>
    </location>
</feature>
<dbReference type="PROSITE" id="PS51257">
    <property type="entry name" value="PROKAR_LIPOPROTEIN"/>
    <property type="match status" value="1"/>
</dbReference>
<dbReference type="EMBL" id="MU001681">
    <property type="protein sequence ID" value="KAF2457163.1"/>
    <property type="molecule type" value="Genomic_DNA"/>
</dbReference>
<reference evidence="2" key="1">
    <citation type="journal article" date="2020" name="Stud. Mycol.">
        <title>101 Dothideomycetes genomes: a test case for predicting lifestyles and emergence of pathogens.</title>
        <authorList>
            <person name="Haridas S."/>
            <person name="Albert R."/>
            <person name="Binder M."/>
            <person name="Bloem J."/>
            <person name="Labutti K."/>
            <person name="Salamov A."/>
            <person name="Andreopoulos B."/>
            <person name="Baker S."/>
            <person name="Barry K."/>
            <person name="Bills G."/>
            <person name="Bluhm B."/>
            <person name="Cannon C."/>
            <person name="Castanera R."/>
            <person name="Culley D."/>
            <person name="Daum C."/>
            <person name="Ezra D."/>
            <person name="Gonzalez J."/>
            <person name="Henrissat B."/>
            <person name="Kuo A."/>
            <person name="Liang C."/>
            <person name="Lipzen A."/>
            <person name="Lutzoni F."/>
            <person name="Magnuson J."/>
            <person name="Mondo S."/>
            <person name="Nolan M."/>
            <person name="Ohm R."/>
            <person name="Pangilinan J."/>
            <person name="Park H.-J."/>
            <person name="Ramirez L."/>
            <person name="Alfaro M."/>
            <person name="Sun H."/>
            <person name="Tritt A."/>
            <person name="Yoshinaga Y."/>
            <person name="Zwiers L.-H."/>
            <person name="Turgeon B."/>
            <person name="Goodwin S."/>
            <person name="Spatafora J."/>
            <person name="Crous P."/>
            <person name="Grigoriev I."/>
        </authorList>
    </citation>
    <scope>NUCLEOTIDE SEQUENCE</scope>
    <source>
        <strain evidence="2">ATCC 16933</strain>
    </source>
</reference>
<dbReference type="Proteomes" id="UP000799766">
    <property type="component" value="Unassembled WGS sequence"/>
</dbReference>
<keyword evidence="3" id="KW-1185">Reference proteome</keyword>
<keyword evidence="1" id="KW-0732">Signal</keyword>
<organism evidence="2 3">
    <name type="scientific">Lineolata rhizophorae</name>
    <dbReference type="NCBI Taxonomy" id="578093"/>
    <lineage>
        <taxon>Eukaryota</taxon>
        <taxon>Fungi</taxon>
        <taxon>Dikarya</taxon>
        <taxon>Ascomycota</taxon>
        <taxon>Pezizomycotina</taxon>
        <taxon>Dothideomycetes</taxon>
        <taxon>Dothideomycetes incertae sedis</taxon>
        <taxon>Lineolatales</taxon>
        <taxon>Lineolataceae</taxon>
        <taxon>Lineolata</taxon>
    </lineage>
</organism>
<gene>
    <name evidence="2" type="ORF">BDY21DRAFT_345103</name>
</gene>
<protein>
    <recommendedName>
        <fullName evidence="4">Secreted protein</fullName>
    </recommendedName>
</protein>
<evidence type="ECO:0008006" key="4">
    <source>
        <dbReference type="Google" id="ProtNLM"/>
    </source>
</evidence>
<feature type="signal peptide" evidence="1">
    <location>
        <begin position="1"/>
        <end position="27"/>
    </location>
</feature>
<sequence>MRRRWGPAGAAVFFFLLLWIGCGRIGACSSVGRFGSSGCQRMQGDGRRAGSAPLSPFDCGRAARLFKTALQGRGSAHPPWLAADVASFER</sequence>
<evidence type="ECO:0000256" key="1">
    <source>
        <dbReference type="SAM" id="SignalP"/>
    </source>
</evidence>
<name>A0A6A6P116_9PEZI</name>
<proteinExistence type="predicted"/>
<evidence type="ECO:0000313" key="2">
    <source>
        <dbReference type="EMBL" id="KAF2457163.1"/>
    </source>
</evidence>
<accession>A0A6A6P116</accession>